<dbReference type="SUPFAM" id="SSF52096">
    <property type="entry name" value="ClpP/crotonase"/>
    <property type="match status" value="1"/>
</dbReference>
<dbReference type="PANTHER" id="PTHR11941:SF54">
    <property type="entry name" value="ENOYL-COA HYDRATASE, MITOCHONDRIAL"/>
    <property type="match status" value="1"/>
</dbReference>
<dbReference type="Proteomes" id="UP000450917">
    <property type="component" value="Unassembled WGS sequence"/>
</dbReference>
<keyword evidence="2" id="KW-0456">Lyase</keyword>
<dbReference type="GO" id="GO:0016853">
    <property type="term" value="F:isomerase activity"/>
    <property type="evidence" value="ECO:0007669"/>
    <property type="project" value="UniProtKB-KW"/>
</dbReference>
<dbReference type="FunFam" id="3.90.226.10:FF:000009">
    <property type="entry name" value="Carnitinyl-CoA dehydratase"/>
    <property type="match status" value="1"/>
</dbReference>
<dbReference type="InterPro" id="IPR014748">
    <property type="entry name" value="Enoyl-CoA_hydra_C"/>
</dbReference>
<proteinExistence type="inferred from homology"/>
<dbReference type="Gene3D" id="3.90.226.10">
    <property type="entry name" value="2-enoyl-CoA Hydratase, Chain A, domain 1"/>
    <property type="match status" value="1"/>
</dbReference>
<reference evidence="4 5" key="1">
    <citation type="submission" date="2019-11" db="EMBL/GenBank/DDBJ databases">
        <title>Draft genome sequences of five Paenibacillus species of dairy origin.</title>
        <authorList>
            <person name="Olajide A.M."/>
            <person name="Chen S."/>
            <person name="Lapointe G."/>
        </authorList>
    </citation>
    <scope>NUCLEOTIDE SEQUENCE [LARGE SCALE GENOMIC DNA]</scope>
    <source>
        <strain evidence="4 5">2CS3</strain>
    </source>
</reference>
<gene>
    <name evidence="4" type="ORF">GNP93_06165</name>
</gene>
<sequence length="259" mass="27991">MSYEAIELVLDGNVAIVYLNRPPYNPLNGQLFRELGLLFNELEQNDDVRAVVLTGKGDRAFAAGADIKDMLNLNTREVLQFCQVSRNAFSKVESIPKPVIAAVNGLALGGGCELALACDLRILSDHAKFGLPEINIGIIPGGGATQRLQRLIGQSKAKELLYFGDMIDAQKAMDIGLANRVAPLEELMKVTLETAKKLAGKPIVAMRMMKTAVNSGGQADLQTGLDLEISCFGNAYASDDSKEGMRAFIEKRKPQFSGC</sequence>
<dbReference type="InterPro" id="IPR001753">
    <property type="entry name" value="Enoyl-CoA_hydra/iso"/>
</dbReference>
<accession>A0A7X2ZA06</accession>
<protein>
    <submittedName>
        <fullName evidence="4">Enoyl-CoA hydratase/isomerase family protein</fullName>
    </submittedName>
</protein>
<dbReference type="InterPro" id="IPR029045">
    <property type="entry name" value="ClpP/crotonase-like_dom_sf"/>
</dbReference>
<evidence type="ECO:0000313" key="4">
    <source>
        <dbReference type="EMBL" id="MUG70261.1"/>
    </source>
</evidence>
<dbReference type="AlphaFoldDB" id="A0A7X2ZA06"/>
<dbReference type="PANTHER" id="PTHR11941">
    <property type="entry name" value="ENOYL-COA HYDRATASE-RELATED"/>
    <property type="match status" value="1"/>
</dbReference>
<keyword evidence="5" id="KW-1185">Reference proteome</keyword>
<evidence type="ECO:0000256" key="3">
    <source>
        <dbReference type="RuleBase" id="RU003707"/>
    </source>
</evidence>
<dbReference type="InterPro" id="IPR018376">
    <property type="entry name" value="Enoyl-CoA_hyd/isom_CS"/>
</dbReference>
<comment type="similarity">
    <text evidence="1 3">Belongs to the enoyl-CoA hydratase/isomerase family.</text>
</comment>
<dbReference type="PROSITE" id="PS00166">
    <property type="entry name" value="ENOYL_COA_HYDRATASE"/>
    <property type="match status" value="1"/>
</dbReference>
<organism evidence="4 5">
    <name type="scientific">Paenibacillus validus</name>
    <dbReference type="NCBI Taxonomy" id="44253"/>
    <lineage>
        <taxon>Bacteria</taxon>
        <taxon>Bacillati</taxon>
        <taxon>Bacillota</taxon>
        <taxon>Bacilli</taxon>
        <taxon>Bacillales</taxon>
        <taxon>Paenibacillaceae</taxon>
        <taxon>Paenibacillus</taxon>
    </lineage>
</organism>
<dbReference type="EMBL" id="WNZX01000003">
    <property type="protein sequence ID" value="MUG70261.1"/>
    <property type="molecule type" value="Genomic_DNA"/>
</dbReference>
<keyword evidence="4" id="KW-0413">Isomerase</keyword>
<evidence type="ECO:0000256" key="1">
    <source>
        <dbReference type="ARBA" id="ARBA00005254"/>
    </source>
</evidence>
<dbReference type="GO" id="GO:0016836">
    <property type="term" value="F:hydro-lyase activity"/>
    <property type="evidence" value="ECO:0007669"/>
    <property type="project" value="UniProtKB-ARBA"/>
</dbReference>
<dbReference type="Gene3D" id="1.10.12.10">
    <property type="entry name" value="Lyase 2-enoyl-coa Hydratase, Chain A, domain 2"/>
    <property type="match status" value="1"/>
</dbReference>
<dbReference type="Pfam" id="PF00378">
    <property type="entry name" value="ECH_1"/>
    <property type="match status" value="1"/>
</dbReference>
<name>A0A7X2ZA06_9BACL</name>
<comment type="caution">
    <text evidence="4">The sequence shown here is derived from an EMBL/GenBank/DDBJ whole genome shotgun (WGS) entry which is preliminary data.</text>
</comment>
<dbReference type="RefSeq" id="WP_155614253.1">
    <property type="nucleotide sequence ID" value="NZ_WNZX01000003.1"/>
</dbReference>
<dbReference type="FunFam" id="1.10.12.10:FF:000001">
    <property type="entry name" value="Probable enoyl-CoA hydratase, mitochondrial"/>
    <property type="match status" value="1"/>
</dbReference>
<evidence type="ECO:0000313" key="5">
    <source>
        <dbReference type="Proteomes" id="UP000450917"/>
    </source>
</evidence>
<dbReference type="CDD" id="cd06558">
    <property type="entry name" value="crotonase-like"/>
    <property type="match status" value="1"/>
</dbReference>
<dbReference type="GO" id="GO:0006635">
    <property type="term" value="P:fatty acid beta-oxidation"/>
    <property type="evidence" value="ECO:0007669"/>
    <property type="project" value="TreeGrafter"/>
</dbReference>
<evidence type="ECO:0000256" key="2">
    <source>
        <dbReference type="ARBA" id="ARBA00023239"/>
    </source>
</evidence>